<gene>
    <name evidence="1" type="ORF">E1750_12525</name>
</gene>
<proteinExistence type="predicted"/>
<dbReference type="Proteomes" id="UP000291124">
    <property type="component" value="Chromosome"/>
</dbReference>
<dbReference type="RefSeq" id="WP_133277105.1">
    <property type="nucleotide sequence ID" value="NZ_CP037933.1"/>
</dbReference>
<dbReference type="AlphaFoldDB" id="A0A4P6YBL1"/>
<dbReference type="OrthoDB" id="1164913at2"/>
<accession>A0A4P6YBL1</accession>
<reference evidence="2" key="1">
    <citation type="submission" date="2019-03" db="EMBL/GenBank/DDBJ databases">
        <title>Flavobacterium sp.</title>
        <authorList>
            <person name="Kim H."/>
        </authorList>
    </citation>
    <scope>NUCLEOTIDE SEQUENCE [LARGE SCALE GENOMIC DNA]</scope>
    <source>
        <strain evidence="2">GS13</strain>
    </source>
</reference>
<organism evidence="1 2">
    <name type="scientific">Flavobacterium nackdongense</name>
    <dbReference type="NCBI Taxonomy" id="2547394"/>
    <lineage>
        <taxon>Bacteria</taxon>
        <taxon>Pseudomonadati</taxon>
        <taxon>Bacteroidota</taxon>
        <taxon>Flavobacteriia</taxon>
        <taxon>Flavobacteriales</taxon>
        <taxon>Flavobacteriaceae</taxon>
        <taxon>Flavobacterium</taxon>
    </lineage>
</organism>
<name>A0A4P6YBL1_9FLAO</name>
<evidence type="ECO:0000313" key="2">
    <source>
        <dbReference type="Proteomes" id="UP000291124"/>
    </source>
</evidence>
<sequence>MIDNFKPPIKSRSTEELLAIAGAPKKWNERALKLALDELYNRKVDTKQIDHAKYLEKRQVEFESLKNAKQRFDFFCINPARLFINWSEVFMFLFSWEYKKDGFLHKAEIQRKYRPIILMVILVLLIYSSI</sequence>
<keyword evidence="2" id="KW-1185">Reference proteome</keyword>
<protein>
    <submittedName>
        <fullName evidence="1">Uncharacterized protein</fullName>
    </submittedName>
</protein>
<dbReference type="KEGG" id="fnk:E1750_12525"/>
<evidence type="ECO:0000313" key="1">
    <source>
        <dbReference type="EMBL" id="QBN19588.1"/>
    </source>
</evidence>
<dbReference type="EMBL" id="CP037933">
    <property type="protein sequence ID" value="QBN19588.1"/>
    <property type="molecule type" value="Genomic_DNA"/>
</dbReference>